<proteinExistence type="predicted"/>
<dbReference type="AlphaFoldDB" id="A0A154P6H9"/>
<organism evidence="2 3">
    <name type="scientific">Dufourea novaeangliae</name>
    <name type="common">Sweat bee</name>
    <dbReference type="NCBI Taxonomy" id="178035"/>
    <lineage>
        <taxon>Eukaryota</taxon>
        <taxon>Metazoa</taxon>
        <taxon>Ecdysozoa</taxon>
        <taxon>Arthropoda</taxon>
        <taxon>Hexapoda</taxon>
        <taxon>Insecta</taxon>
        <taxon>Pterygota</taxon>
        <taxon>Neoptera</taxon>
        <taxon>Endopterygota</taxon>
        <taxon>Hymenoptera</taxon>
        <taxon>Apocrita</taxon>
        <taxon>Aculeata</taxon>
        <taxon>Apoidea</taxon>
        <taxon>Anthophila</taxon>
        <taxon>Halictidae</taxon>
        <taxon>Rophitinae</taxon>
        <taxon>Dufourea</taxon>
    </lineage>
</organism>
<name>A0A154P6H9_DUFNO</name>
<keyword evidence="3" id="KW-1185">Reference proteome</keyword>
<evidence type="ECO:0000256" key="1">
    <source>
        <dbReference type="SAM" id="MobiDB-lite"/>
    </source>
</evidence>
<accession>A0A154P6H9</accession>
<gene>
    <name evidence="2" type="ORF">WN55_07763</name>
</gene>
<sequence length="155" mass="17745">MMENFHSPVPPPLPRRHVRSCPRSNLPLRQHSTQYVTATPPAITFLTSNVSDDRGSVNSLNRCRCCNTHRGGRFYGRVARFSRERESERVSDRTSKGNADASHLKRRTCLELECRNRDGRGWKRARARARQTLGQRRRECCVAKAEILSTPRGIS</sequence>
<dbReference type="EMBL" id="KQ434814">
    <property type="protein sequence ID" value="KZC06808.1"/>
    <property type="molecule type" value="Genomic_DNA"/>
</dbReference>
<reference evidence="2 3" key="1">
    <citation type="submission" date="2015-07" db="EMBL/GenBank/DDBJ databases">
        <title>The genome of Dufourea novaeangliae.</title>
        <authorList>
            <person name="Pan H."/>
            <person name="Kapheim K."/>
        </authorList>
    </citation>
    <scope>NUCLEOTIDE SEQUENCE [LARGE SCALE GENOMIC DNA]</scope>
    <source>
        <strain evidence="2">0120121106</strain>
        <tissue evidence="2">Whole body</tissue>
    </source>
</reference>
<protein>
    <submittedName>
        <fullName evidence="2">Uncharacterized protein</fullName>
    </submittedName>
</protein>
<feature type="region of interest" description="Disordered" evidence="1">
    <location>
        <begin position="1"/>
        <end position="25"/>
    </location>
</feature>
<dbReference type="Proteomes" id="UP000076502">
    <property type="component" value="Unassembled WGS sequence"/>
</dbReference>
<evidence type="ECO:0000313" key="2">
    <source>
        <dbReference type="EMBL" id="KZC06808.1"/>
    </source>
</evidence>
<evidence type="ECO:0000313" key="3">
    <source>
        <dbReference type="Proteomes" id="UP000076502"/>
    </source>
</evidence>